<feature type="compositionally biased region" description="Basic and acidic residues" evidence="13">
    <location>
        <begin position="727"/>
        <end position="737"/>
    </location>
</feature>
<keyword evidence="5" id="KW-0832">Ubl conjugation</keyword>
<feature type="compositionally biased region" description="Basic and acidic residues" evidence="13">
    <location>
        <begin position="958"/>
        <end position="981"/>
    </location>
</feature>
<evidence type="ECO:0000256" key="12">
    <source>
        <dbReference type="ARBA" id="ARBA00083294"/>
    </source>
</evidence>
<dbReference type="InterPro" id="IPR027417">
    <property type="entry name" value="P-loop_NTPase"/>
</dbReference>
<keyword evidence="7" id="KW-0804">Transcription</keyword>
<dbReference type="InterPro" id="IPR026314">
    <property type="entry name" value="YLP_motif_con_p1"/>
</dbReference>
<feature type="compositionally biased region" description="Basic and acidic residues" evidence="13">
    <location>
        <begin position="272"/>
        <end position="285"/>
    </location>
</feature>
<feature type="compositionally biased region" description="Polar residues" evidence="13">
    <location>
        <begin position="286"/>
        <end position="305"/>
    </location>
</feature>
<feature type="compositionally biased region" description="Basic and acidic residues" evidence="13">
    <location>
        <begin position="748"/>
        <end position="764"/>
    </location>
</feature>
<feature type="compositionally biased region" description="Basic and acidic residues" evidence="13">
    <location>
        <begin position="460"/>
        <end position="470"/>
    </location>
</feature>
<comment type="subunit">
    <text evidence="10">Interacts with PPP1CA and NCOA5. Forms a complex with ILF2, ILF3, KHDRBS1, RBMX, NCOA5 and PPP1CA.</text>
</comment>
<dbReference type="EMBL" id="KQ417417">
    <property type="protein sequence ID" value="KOF92030.1"/>
    <property type="molecule type" value="Genomic_DNA"/>
</dbReference>
<evidence type="ECO:0000256" key="2">
    <source>
        <dbReference type="ARBA" id="ARBA00022481"/>
    </source>
</evidence>
<keyword evidence="8" id="KW-0539">Nucleus</keyword>
<feature type="compositionally biased region" description="Basic and acidic residues" evidence="13">
    <location>
        <begin position="1044"/>
        <end position="1061"/>
    </location>
</feature>
<feature type="compositionally biased region" description="Gly residues" evidence="13">
    <location>
        <begin position="260"/>
        <end position="270"/>
    </location>
</feature>
<evidence type="ECO:0000256" key="5">
    <source>
        <dbReference type="ARBA" id="ARBA00022843"/>
    </source>
</evidence>
<dbReference type="GO" id="GO:0032204">
    <property type="term" value="P:regulation of telomere maintenance"/>
    <property type="evidence" value="ECO:0007669"/>
    <property type="project" value="TreeGrafter"/>
</dbReference>
<feature type="compositionally biased region" description="Basic and acidic residues" evidence="13">
    <location>
        <begin position="805"/>
        <end position="817"/>
    </location>
</feature>
<feature type="compositionally biased region" description="Basic and acidic residues" evidence="13">
    <location>
        <begin position="363"/>
        <end position="375"/>
    </location>
</feature>
<feature type="compositionally biased region" description="Polar residues" evidence="13">
    <location>
        <begin position="505"/>
        <end position="521"/>
    </location>
</feature>
<keyword evidence="2" id="KW-0488">Methylation</keyword>
<feature type="compositionally biased region" description="Gly residues" evidence="13">
    <location>
        <begin position="238"/>
        <end position="247"/>
    </location>
</feature>
<feature type="compositionally biased region" description="Basic and acidic residues" evidence="13">
    <location>
        <begin position="841"/>
        <end position="853"/>
    </location>
</feature>
<organism evidence="14">
    <name type="scientific">Octopus bimaculoides</name>
    <name type="common">California two-spotted octopus</name>
    <dbReference type="NCBI Taxonomy" id="37653"/>
    <lineage>
        <taxon>Eukaryota</taxon>
        <taxon>Metazoa</taxon>
        <taxon>Spiralia</taxon>
        <taxon>Lophotrochozoa</taxon>
        <taxon>Mollusca</taxon>
        <taxon>Cephalopoda</taxon>
        <taxon>Coleoidea</taxon>
        <taxon>Octopodiformes</taxon>
        <taxon>Octopoda</taxon>
        <taxon>Incirrata</taxon>
        <taxon>Octopodidae</taxon>
        <taxon>Octopus</taxon>
    </lineage>
</organism>
<keyword evidence="4" id="KW-1017">Isopeptide bond</keyword>
<protein>
    <recommendedName>
        <fullName evidence="11">YLP motif-containing protein 1</fullName>
    </recommendedName>
    <alternativeName>
        <fullName evidence="12">Nuclear protein ZAP3</fullName>
    </alternativeName>
</protein>
<name>A0A0L8HTF1_OCTBM</name>
<evidence type="ECO:0000256" key="3">
    <source>
        <dbReference type="ARBA" id="ARBA00022491"/>
    </source>
</evidence>
<sequence length="1542" mass="171662">MEKLKQQAAQWQQQKKQIDDAAAQQQLQFQLQQQQQFHQMWLAAAQYMTPPAADLMAALPPSHPPLPPVTVPTLPQHTKPPPVPSVAPRSTVQSNIPVSATVQSNTPASVTATAASIVAAATITSGSVPSNTAAEKVATKPAPVWNKPSTAPKDKGGGGTGVGRGGGASSGVGRGVGAGVATAGASPGVGRGIGAGKAGDASPRGVLGVGTDGTKGGPGLALGAGSDNVKGGNEAVKGGVGVGGGARVGNIEADSKQQASGGGSGGGQTGKGAEESKSPVKEDNAKTPSVDTPKNPTQSNFSSQDFNKDKDTNISGASSMDIGPPGANNNRFGGPNRFDSSRNQFEGSQFPMGPGQGGQYGMRNEEPDHNVERQGMKKNFSFMDSDMRTQGPNQNPQFPGFPHGPPPDDRGFGRGPPGFNFNQGPRGGPRFNQGPPFGPGFNQGPPRGPPNQNRPMLDPGDNRMGPREMENVEPYGFTSQRRREPSPNRQSSENQFGCFPPRDNTAWTQENSGMAKNQPMPNRSLDGKIDKMEVPLKGSEEPSAKIPRKDDDKNEAGVGKLDGQQWPKQDSDSSSNEQRNLKDGPQDFQNNKMPMKNDNWGQLDPGQPSGDQGPNFRNRGQQQPSPGPPQFERPPFKGSWGPQMQRMGPGPGFNVNMQAGGPPPPPRMLINIRPEFNPRMCPPGGGGGGVGGGGTGPPYREMMMRDGGVGPPFRGDKEGEQFSEGPGDNRPEGRMPPDCRPNSMGFPKNRDGNMDFPGADEREMMTMGSARRGRGGMMMAQRGGFPGRPNLQQRDCHDMNFPNMNRDDGNCRPDSLRNDAPPFNWSGEPRMSSKNQLDSWMNRERAQWEDNRCDFGNNNNNNNKSNNSNKPWGHPQGSPAPPGRDRDMDPAFHKISNPDFYDPMNRVNRLGDMNNRLYNADRCNRPPPAAMPPSRDLNHNRFNSSSSDQQFWNERDRNFPPKEFDVQRGNRHPNERFHRGDFLPPYGETIDYAHRPAREMFEPDSDLARNKPPAVFDYGHKHANYLGRPDPSRDMDFQGNKNLPPDHMRGDRGRMFPENEHSPFQGNWLRDGDRPRNCDKEDMMRDMERMRNRDRDIDLRDRDCRDRDRGRPIGHDSRERERLRERDKFRDGQGDREGYLRGRERMDEEDKWVDRKHDDRKYDRDCRGRYNSPNRGYHNTEPPHIRDAFPKSQLPSQPETKAEVVSADDLLCKPGRDKRPHQVVVIIRGLPGSGKTYVSKLIRDKETNNGGPAPRMLCMDDYFMVEVEKVEKDSESNKMIKKKVLQYEYEPDLEETYRQSILKSFKKTIDDGFFPFIIYDSVNEKVRHFEEFWSYAKSKGFQVYVATVHSDVSTCVKRNIHGRTKQDINKIHKNWEETPKHHIHLDIRCLLQDAAIPEVEMEDTSDEKTKKDATPQKGDAEEEDEPIGPVGYIKSKWEIDVGDQTGQVNDQVLDKLDGIRFGKRRRSASPIFSLDDYLQLDGYRTRQTIPGKKRVRWADMEERKQQLRRRELGFVVGQTQHDWDKITDDSYADRALNRTKYI</sequence>
<evidence type="ECO:0000256" key="1">
    <source>
        <dbReference type="ARBA" id="ARBA00004324"/>
    </source>
</evidence>
<evidence type="ECO:0000256" key="4">
    <source>
        <dbReference type="ARBA" id="ARBA00022499"/>
    </source>
</evidence>
<dbReference type="STRING" id="37653.A0A0L8HTF1"/>
<feature type="compositionally biased region" description="Basic and acidic residues" evidence="13">
    <location>
        <begin position="525"/>
        <end position="555"/>
    </location>
</feature>
<feature type="compositionally biased region" description="Polar residues" evidence="13">
    <location>
        <begin position="566"/>
        <end position="578"/>
    </location>
</feature>
<feature type="compositionally biased region" description="Low complexity" evidence="13">
    <location>
        <begin position="417"/>
        <end position="455"/>
    </location>
</feature>
<feature type="compositionally biased region" description="Basic and acidic residues" evidence="13">
    <location>
        <begin position="883"/>
        <end position="892"/>
    </location>
</feature>
<evidence type="ECO:0000313" key="14">
    <source>
        <dbReference type="EMBL" id="KOF92030.1"/>
    </source>
</evidence>
<keyword evidence="6" id="KW-0805">Transcription regulation</keyword>
<comment type="subcellular location">
    <subcellularLocation>
        <location evidence="1">Nucleus speckle</location>
    </subcellularLocation>
</comment>
<accession>A0A0L8HTF1</accession>
<dbReference type="OrthoDB" id="513595at2759"/>
<feature type="region of interest" description="Disordered" evidence="13">
    <location>
        <begin position="1029"/>
        <end position="1089"/>
    </location>
</feature>
<feature type="compositionally biased region" description="Gly residues" evidence="13">
    <location>
        <begin position="157"/>
        <end position="178"/>
    </location>
</feature>
<evidence type="ECO:0000256" key="6">
    <source>
        <dbReference type="ARBA" id="ARBA00023015"/>
    </source>
</evidence>
<comment type="function">
    <text evidence="9">Plays a role in the reduction of telomerase activity during differentiation of embryonic stem cells by binding to the core promoter of TERT and controlling its down-regulation.</text>
</comment>
<feature type="compositionally biased region" description="Gly residues" evidence="13">
    <location>
        <begin position="207"/>
        <end position="222"/>
    </location>
</feature>
<evidence type="ECO:0000256" key="11">
    <source>
        <dbReference type="ARBA" id="ARBA00068971"/>
    </source>
</evidence>
<evidence type="ECO:0000256" key="10">
    <source>
        <dbReference type="ARBA" id="ARBA00065932"/>
    </source>
</evidence>
<feature type="region of interest" description="Disordered" evidence="13">
    <location>
        <begin position="1164"/>
        <end position="1198"/>
    </location>
</feature>
<evidence type="ECO:0000256" key="8">
    <source>
        <dbReference type="ARBA" id="ARBA00023242"/>
    </source>
</evidence>
<feature type="region of interest" description="Disordered" evidence="13">
    <location>
        <begin position="1"/>
        <end position="22"/>
    </location>
</feature>
<feature type="region of interest" description="Disordered" evidence="13">
    <location>
        <begin position="128"/>
        <end position="900"/>
    </location>
</feature>
<feature type="compositionally biased region" description="Gly residues" evidence="13">
    <location>
        <begin position="187"/>
        <end position="197"/>
    </location>
</feature>
<dbReference type="Gene3D" id="3.40.50.300">
    <property type="entry name" value="P-loop containing nucleotide triphosphate hydrolases"/>
    <property type="match status" value="1"/>
</dbReference>
<dbReference type="PANTHER" id="PTHR13413:SF0">
    <property type="entry name" value="YLP MOTIF-CONTAINING PROTEIN 1"/>
    <property type="match status" value="1"/>
</dbReference>
<reference evidence="14" key="1">
    <citation type="submission" date="2015-07" db="EMBL/GenBank/DDBJ databases">
        <title>MeaNS - Measles Nucleotide Surveillance Program.</title>
        <authorList>
            <person name="Tran T."/>
            <person name="Druce J."/>
        </authorList>
    </citation>
    <scope>NUCLEOTIDE SEQUENCE</scope>
    <source>
        <strain evidence="14">UCB-OBI-ISO-001</strain>
        <tissue evidence="14">Gonad</tissue>
    </source>
</reference>
<feature type="compositionally biased region" description="Basic and acidic residues" evidence="13">
    <location>
        <begin position="1070"/>
        <end position="1089"/>
    </location>
</feature>
<evidence type="ECO:0000256" key="13">
    <source>
        <dbReference type="SAM" id="MobiDB-lite"/>
    </source>
</evidence>
<feature type="compositionally biased region" description="Gly residues" evidence="13">
    <location>
        <begin position="683"/>
        <end position="696"/>
    </location>
</feature>
<evidence type="ECO:0000256" key="7">
    <source>
        <dbReference type="ARBA" id="ARBA00023163"/>
    </source>
</evidence>
<dbReference type="PANTHER" id="PTHR13413">
    <property type="entry name" value="YLP MOTIF CONTAINING PROTEIN NUCLEAR PROTEIN ZAP"/>
    <property type="match status" value="1"/>
</dbReference>
<feature type="region of interest" description="Disordered" evidence="13">
    <location>
        <begin position="1103"/>
        <end position="1142"/>
    </location>
</feature>
<dbReference type="GO" id="GO:0016607">
    <property type="term" value="C:nuclear speck"/>
    <property type="evidence" value="ECO:0007669"/>
    <property type="project" value="UniProtKB-SubCell"/>
</dbReference>
<proteinExistence type="predicted"/>
<feature type="compositionally biased region" description="Low complexity" evidence="13">
    <location>
        <begin position="228"/>
        <end position="237"/>
    </location>
</feature>
<dbReference type="FunFam" id="3.40.50.300:FF:000399">
    <property type="entry name" value="YLP motif containing 1"/>
    <property type="match status" value="1"/>
</dbReference>
<feature type="region of interest" description="Disordered" evidence="13">
    <location>
        <begin position="958"/>
        <end position="983"/>
    </location>
</feature>
<dbReference type="SUPFAM" id="SSF52540">
    <property type="entry name" value="P-loop containing nucleoside triphosphate hydrolases"/>
    <property type="match status" value="1"/>
</dbReference>
<feature type="region of interest" description="Disordered" evidence="13">
    <location>
        <begin position="67"/>
        <end position="90"/>
    </location>
</feature>
<evidence type="ECO:0000256" key="9">
    <source>
        <dbReference type="ARBA" id="ARBA00058677"/>
    </source>
</evidence>
<keyword evidence="3" id="KW-0678">Repressor</keyword>
<feature type="compositionally biased region" description="Low complexity" evidence="13">
    <location>
        <begin position="857"/>
        <end position="870"/>
    </location>
</feature>
<feature type="region of interest" description="Disordered" evidence="13">
    <location>
        <begin position="1400"/>
        <end position="1428"/>
    </location>
</feature>
<gene>
    <name evidence="14" type="ORF">OCBIM_22007502mg</name>
</gene>